<organism evidence="1 2">
    <name type="scientific">Cavia porcellus</name>
    <name type="common">Guinea pig</name>
    <dbReference type="NCBI Taxonomy" id="10141"/>
    <lineage>
        <taxon>Eukaryota</taxon>
        <taxon>Metazoa</taxon>
        <taxon>Chordata</taxon>
        <taxon>Craniata</taxon>
        <taxon>Vertebrata</taxon>
        <taxon>Euteleostomi</taxon>
        <taxon>Mammalia</taxon>
        <taxon>Eutheria</taxon>
        <taxon>Euarchontoglires</taxon>
        <taxon>Glires</taxon>
        <taxon>Rodentia</taxon>
        <taxon>Hystricomorpha</taxon>
        <taxon>Caviidae</taxon>
        <taxon>Cavia</taxon>
    </lineage>
</organism>
<gene>
    <name evidence="1" type="primary">Osbp2</name>
</gene>
<keyword evidence="2" id="KW-1185">Reference proteome</keyword>
<evidence type="ECO:0000313" key="2">
    <source>
        <dbReference type="Proteomes" id="UP000005447"/>
    </source>
</evidence>
<dbReference type="EMBL" id="AAKN02007242">
    <property type="status" value="NOT_ANNOTATED_CDS"/>
    <property type="molecule type" value="Genomic_DNA"/>
</dbReference>
<reference evidence="1" key="2">
    <citation type="submission" date="2025-08" db="UniProtKB">
        <authorList>
            <consortium name="Ensembl"/>
        </authorList>
    </citation>
    <scope>IDENTIFICATION</scope>
    <source>
        <strain evidence="1">2N</strain>
    </source>
</reference>
<dbReference type="VEuPathDB" id="HostDB:ENSCPOG00000036888"/>
<dbReference type="OMA" id="PISIPWQ"/>
<protein>
    <submittedName>
        <fullName evidence="1">Uncharacterized protein</fullName>
    </submittedName>
</protein>
<dbReference type="GeneTree" id="ENSGT00940000157987"/>
<evidence type="ECO:0000313" key="1">
    <source>
        <dbReference type="Ensembl" id="ENSCPOP00000032847.1"/>
    </source>
</evidence>
<reference evidence="2" key="1">
    <citation type="journal article" date="2011" name="Nature">
        <title>A high-resolution map of human evolutionary constraint using 29 mammals.</title>
        <authorList>
            <person name="Lindblad-Toh K."/>
            <person name="Garber M."/>
            <person name="Zuk O."/>
            <person name="Lin M.F."/>
            <person name="Parker B.J."/>
            <person name="Washietl S."/>
            <person name="Kheradpour P."/>
            <person name="Ernst J."/>
            <person name="Jordan G."/>
            <person name="Mauceli E."/>
            <person name="Ward L.D."/>
            <person name="Lowe C.B."/>
            <person name="Holloway A.K."/>
            <person name="Clamp M."/>
            <person name="Gnerre S."/>
            <person name="Alfoldi J."/>
            <person name="Beal K."/>
            <person name="Chang J."/>
            <person name="Clawson H."/>
            <person name="Cuff J."/>
            <person name="Di Palma F."/>
            <person name="Fitzgerald S."/>
            <person name="Flicek P."/>
            <person name="Guttman M."/>
            <person name="Hubisz M.J."/>
            <person name="Jaffe D.B."/>
            <person name="Jungreis I."/>
            <person name="Kent W.J."/>
            <person name="Kostka D."/>
            <person name="Lara M."/>
            <person name="Martins A.L."/>
            <person name="Massingham T."/>
            <person name="Moltke I."/>
            <person name="Raney B.J."/>
            <person name="Rasmussen M.D."/>
            <person name="Robinson J."/>
            <person name="Stark A."/>
            <person name="Vilella A.J."/>
            <person name="Wen J."/>
            <person name="Xie X."/>
            <person name="Zody M.C."/>
            <person name="Baldwin J."/>
            <person name="Bloom T."/>
            <person name="Chin C.W."/>
            <person name="Heiman D."/>
            <person name="Nicol R."/>
            <person name="Nusbaum C."/>
            <person name="Young S."/>
            <person name="Wilkinson J."/>
            <person name="Worley K.C."/>
            <person name="Kovar C.L."/>
            <person name="Muzny D.M."/>
            <person name="Gibbs R.A."/>
            <person name="Cree A."/>
            <person name="Dihn H.H."/>
            <person name="Fowler G."/>
            <person name="Jhangiani S."/>
            <person name="Joshi V."/>
            <person name="Lee S."/>
            <person name="Lewis L.R."/>
            <person name="Nazareth L.V."/>
            <person name="Okwuonu G."/>
            <person name="Santibanez J."/>
            <person name="Warren W.C."/>
            <person name="Mardis E.R."/>
            <person name="Weinstock G.M."/>
            <person name="Wilson R.K."/>
            <person name="Delehaunty K."/>
            <person name="Dooling D."/>
            <person name="Fronik C."/>
            <person name="Fulton L."/>
            <person name="Fulton B."/>
            <person name="Graves T."/>
            <person name="Minx P."/>
            <person name="Sodergren E."/>
            <person name="Birney E."/>
            <person name="Margulies E.H."/>
            <person name="Herrero J."/>
            <person name="Green E.D."/>
            <person name="Haussler D."/>
            <person name="Siepel A."/>
            <person name="Goldman N."/>
            <person name="Pollard K.S."/>
            <person name="Pedersen J.S."/>
            <person name="Lander E.S."/>
            <person name="Kellis M."/>
        </authorList>
    </citation>
    <scope>NUCLEOTIDE SEQUENCE [LARGE SCALE GENOMIC DNA]</scope>
    <source>
        <strain evidence="2">2N</strain>
    </source>
</reference>
<proteinExistence type="predicted"/>
<name>A0A286Y4U1_CAVPO</name>
<accession>A0A286Y4U1</accession>
<dbReference type="Ensembl" id="ENSCPOT00000037361.1">
    <property type="protein sequence ID" value="ENSCPOP00000032847.1"/>
    <property type="gene ID" value="ENSCPOG00000036888.1"/>
</dbReference>
<dbReference type="Bgee" id="ENSCPOG00000036888">
    <property type="expression patterns" value="Expressed in cerebellum and 10 other cell types or tissues"/>
</dbReference>
<sequence>MINACRDFLELAEIHSRKWQRALQYEQE</sequence>
<dbReference type="AlphaFoldDB" id="A0A286Y4U1"/>
<dbReference type="Proteomes" id="UP000005447">
    <property type="component" value="Unassembled WGS sequence"/>
</dbReference>
<dbReference type="EMBL" id="AAKN02007244">
    <property type="status" value="NOT_ANNOTATED_CDS"/>
    <property type="molecule type" value="Genomic_DNA"/>
</dbReference>
<reference evidence="1" key="3">
    <citation type="submission" date="2025-09" db="UniProtKB">
        <authorList>
            <consortium name="Ensembl"/>
        </authorList>
    </citation>
    <scope>IDENTIFICATION</scope>
    <source>
        <strain evidence="1">2N</strain>
    </source>
</reference>
<dbReference type="EMBL" id="AAKN02007243">
    <property type="status" value="NOT_ANNOTATED_CDS"/>
    <property type="molecule type" value="Genomic_DNA"/>
</dbReference>